<evidence type="ECO:0000313" key="4">
    <source>
        <dbReference type="Proteomes" id="UP000225706"/>
    </source>
</evidence>
<dbReference type="Proteomes" id="UP000225706">
    <property type="component" value="Unassembled WGS sequence"/>
</dbReference>
<organism evidence="3 4">
    <name type="scientific">Stylophora pistillata</name>
    <name type="common">Smooth cauliflower coral</name>
    <dbReference type="NCBI Taxonomy" id="50429"/>
    <lineage>
        <taxon>Eukaryota</taxon>
        <taxon>Metazoa</taxon>
        <taxon>Cnidaria</taxon>
        <taxon>Anthozoa</taxon>
        <taxon>Hexacorallia</taxon>
        <taxon>Scleractinia</taxon>
        <taxon>Astrocoeniina</taxon>
        <taxon>Pocilloporidae</taxon>
        <taxon>Stylophora</taxon>
    </lineage>
</organism>
<sequence length="209" mass="24571">MTRLNYDILVFLACFSFLVTNLKAEGEHTSPQENLVKRHAESGPEDDEHFDNISAEDTKEKVTRVKRSHFWSWTSRRRSTNRRYFKTRPHCEHEDHEHFRTRCCSGKFIDNILLQTCCAGRIVYKNMVPSFCHTHYGCGRFWYDTNRQKCCYGSKGLDCQDVQPTCGLTPYNQTAQACCRGRYLYVISTQKCCYGRVISRGRTCRLYNR</sequence>
<keyword evidence="1" id="KW-0732">Signal</keyword>
<name>A0A2B4RVZ4_STYPI</name>
<dbReference type="STRING" id="50429.A0A2B4RVZ4"/>
<dbReference type="EMBL" id="LSMT01000314">
    <property type="protein sequence ID" value="PFX20507.1"/>
    <property type="molecule type" value="Genomic_DNA"/>
</dbReference>
<feature type="chain" id="PRO_5012518689" description="Galaxin-like repeats domain-containing protein" evidence="1">
    <location>
        <begin position="25"/>
        <end position="209"/>
    </location>
</feature>
<dbReference type="InterPro" id="IPR056601">
    <property type="entry name" value="Galaxin_dom"/>
</dbReference>
<reference evidence="4" key="1">
    <citation type="journal article" date="2017" name="bioRxiv">
        <title>Comparative analysis of the genomes of Stylophora pistillata and Acropora digitifera provides evidence for extensive differences between species of corals.</title>
        <authorList>
            <person name="Voolstra C.R."/>
            <person name="Li Y."/>
            <person name="Liew Y.J."/>
            <person name="Baumgarten S."/>
            <person name="Zoccola D."/>
            <person name="Flot J.-F."/>
            <person name="Tambutte S."/>
            <person name="Allemand D."/>
            <person name="Aranda M."/>
        </authorList>
    </citation>
    <scope>NUCLEOTIDE SEQUENCE [LARGE SCALE GENOMIC DNA]</scope>
</reference>
<accession>A0A2B4RVZ4</accession>
<protein>
    <recommendedName>
        <fullName evidence="2">Galaxin-like repeats domain-containing protein</fullName>
    </recommendedName>
</protein>
<dbReference type="OrthoDB" id="5988574at2759"/>
<feature type="domain" description="Galaxin-like repeats" evidence="2">
    <location>
        <begin position="99"/>
        <end position="199"/>
    </location>
</feature>
<dbReference type="Pfam" id="PF24748">
    <property type="entry name" value="Galaxin_repeat"/>
    <property type="match status" value="1"/>
</dbReference>
<proteinExistence type="predicted"/>
<keyword evidence="4" id="KW-1185">Reference proteome</keyword>
<gene>
    <name evidence="3" type="ORF">AWC38_SpisGene15026</name>
</gene>
<comment type="caution">
    <text evidence="3">The sequence shown here is derived from an EMBL/GenBank/DDBJ whole genome shotgun (WGS) entry which is preliminary data.</text>
</comment>
<evidence type="ECO:0000259" key="2">
    <source>
        <dbReference type="Pfam" id="PF24748"/>
    </source>
</evidence>
<evidence type="ECO:0000313" key="3">
    <source>
        <dbReference type="EMBL" id="PFX20507.1"/>
    </source>
</evidence>
<feature type="signal peptide" evidence="1">
    <location>
        <begin position="1"/>
        <end position="24"/>
    </location>
</feature>
<evidence type="ECO:0000256" key="1">
    <source>
        <dbReference type="SAM" id="SignalP"/>
    </source>
</evidence>
<dbReference type="AlphaFoldDB" id="A0A2B4RVZ4"/>